<evidence type="ECO:0000313" key="2">
    <source>
        <dbReference type="Proteomes" id="UP000038083"/>
    </source>
</evidence>
<proteinExistence type="predicted"/>
<dbReference type="InterPro" id="IPR053773">
    <property type="entry name" value="Vpar_1526-like"/>
</dbReference>
<accession>A0A0B7HG80</accession>
<evidence type="ECO:0000313" key="1">
    <source>
        <dbReference type="EMBL" id="CEN40302.1"/>
    </source>
</evidence>
<gene>
    <name evidence="1" type="ORF">CCYN74_40224</name>
</gene>
<sequence length="359" mass="41213">MNFGNDQEIESVNQSTIVQAKGDINFNGITAETAMEICKYVVKAELAVYTQDARVEAEKRLSDISEKTIDRITSLKEDLLHRFKEPAIQMALNETFKNYIASGNEDLGENLIDLLIERLNVQERTTEQSIIDEARNIIPKLSSNTVSLLAIMVFSKLIFPYNKKQYDDLLLKLAPLVEKLKNISSLDIAHLKQVGCGYGISAFHVVEPLEKYLLSDYDLFFRHSISLDELNYIFQKYPQLMNVSQQTNLLYIMGLFSIEGQYVSFNVTNTKTVTEAFNQANKDQLIPLFEDLKNKAIPFTEDEVCNYHIQKDARWQYAFDVFKNNQITTFQLNPVGVYIGIRQLTKICEMSIPMSLFYV</sequence>
<name>A0A0B7HG80_9FLAO</name>
<dbReference type="NCBIfam" id="NF045477">
    <property type="entry name" value="LPO_1073_dom"/>
    <property type="match status" value="1"/>
</dbReference>
<dbReference type="RefSeq" id="WP_018278372.1">
    <property type="nucleotide sequence ID" value="NZ_CDOF01000024.1"/>
</dbReference>
<dbReference type="AlphaFoldDB" id="A0A0B7HG80"/>
<organism evidence="1 2">
    <name type="scientific">Capnocytophaga cynodegmi</name>
    <dbReference type="NCBI Taxonomy" id="28189"/>
    <lineage>
        <taxon>Bacteria</taxon>
        <taxon>Pseudomonadati</taxon>
        <taxon>Bacteroidota</taxon>
        <taxon>Flavobacteriia</taxon>
        <taxon>Flavobacteriales</taxon>
        <taxon>Flavobacteriaceae</taxon>
        <taxon>Capnocytophaga</taxon>
    </lineage>
</organism>
<reference evidence="1 2" key="1">
    <citation type="submission" date="2015-01" db="EMBL/GenBank/DDBJ databases">
        <authorList>
            <person name="MANFREDI Pablo"/>
        </authorList>
    </citation>
    <scope>NUCLEOTIDE SEQUENCE [LARGE SCALE GENOMIC DNA]</scope>
    <source>
        <strain evidence="1 2">Ccy74</strain>
    </source>
</reference>
<dbReference type="Proteomes" id="UP000038083">
    <property type="component" value="Unassembled WGS sequence"/>
</dbReference>
<dbReference type="EMBL" id="CDOG01000034">
    <property type="protein sequence ID" value="CEN40302.1"/>
    <property type="molecule type" value="Genomic_DNA"/>
</dbReference>
<protein>
    <submittedName>
        <fullName evidence="1">Uncharacterized protein</fullName>
    </submittedName>
</protein>
<dbReference type="OrthoDB" id="1096077at2"/>